<dbReference type="Gene3D" id="3.30.70.930">
    <property type="match status" value="1"/>
</dbReference>
<comment type="similarity">
    <text evidence="1">Belongs to the UPF0045 family.</text>
</comment>
<dbReference type="NCBIfam" id="TIGR00106">
    <property type="entry name" value="MTH1187 family thiamine-binding protein"/>
    <property type="match status" value="1"/>
</dbReference>
<comment type="caution">
    <text evidence="3">The sequence shown here is derived from an EMBL/GenBank/DDBJ whole genome shotgun (WGS) entry which is preliminary data.</text>
</comment>
<dbReference type="EMBL" id="SUMG01000010">
    <property type="protein sequence ID" value="NBG88678.1"/>
    <property type="molecule type" value="Genomic_DNA"/>
</dbReference>
<dbReference type="PANTHER" id="PTHR33777:SF1">
    <property type="entry name" value="UPF0045 PROTEIN ECM15"/>
    <property type="match status" value="1"/>
</dbReference>
<feature type="domain" description="Thiamine-binding protein" evidence="2">
    <location>
        <begin position="4"/>
        <end position="95"/>
    </location>
</feature>
<dbReference type="Proteomes" id="UP000449710">
    <property type="component" value="Unassembled WGS sequence"/>
</dbReference>
<dbReference type="InterPro" id="IPR051614">
    <property type="entry name" value="UPF0045_domain"/>
</dbReference>
<evidence type="ECO:0000313" key="4">
    <source>
        <dbReference type="Proteomes" id="UP000449710"/>
    </source>
</evidence>
<dbReference type="SUPFAM" id="SSF89957">
    <property type="entry name" value="MTH1187/YkoF-like"/>
    <property type="match status" value="1"/>
</dbReference>
<dbReference type="InterPro" id="IPR029756">
    <property type="entry name" value="MTH1187/YkoF-like"/>
</dbReference>
<gene>
    <name evidence="3" type="ORF">ISALK_09205</name>
</gene>
<protein>
    <submittedName>
        <fullName evidence="3">MTH1187 family thiamine-binding protein</fullName>
    </submittedName>
</protein>
<dbReference type="InterPro" id="IPR002767">
    <property type="entry name" value="Thiamine_BP"/>
</dbReference>
<accession>A0AA44BE91</accession>
<evidence type="ECO:0000256" key="1">
    <source>
        <dbReference type="ARBA" id="ARBA00010272"/>
    </source>
</evidence>
<evidence type="ECO:0000259" key="2">
    <source>
        <dbReference type="Pfam" id="PF01910"/>
    </source>
</evidence>
<reference evidence="3 4" key="1">
    <citation type="submission" date="2019-04" db="EMBL/GenBank/DDBJ databases">
        <title>Isachenkonia alkalipeptolytica gen. nov. sp. nov. a new anaerobic, alkiliphilic organothrophic bacterium capable to reduce synthesized ferrihydrite isolated from a soda lake.</title>
        <authorList>
            <person name="Toshchakov S.V."/>
            <person name="Zavarzina D.G."/>
            <person name="Zhilina T.N."/>
            <person name="Kostrikina N.A."/>
            <person name="Kublanov I.V."/>
        </authorList>
    </citation>
    <scope>NUCLEOTIDE SEQUENCE [LARGE SCALE GENOMIC DNA]</scope>
    <source>
        <strain evidence="3 4">Z-1701</strain>
    </source>
</reference>
<evidence type="ECO:0000313" key="3">
    <source>
        <dbReference type="EMBL" id="NBG88678.1"/>
    </source>
</evidence>
<dbReference type="RefSeq" id="WP_160721529.1">
    <property type="nucleotide sequence ID" value="NZ_SUMG01000010.1"/>
</dbReference>
<name>A0AA44BE91_9CLOT</name>
<sequence>MAIVETSITPIGTGTPSVSKYVAKCHEVLKEYPDLEYQLTPMGTILEGDLSKIFEAIEKMHEVPFDNGASRVSTLIKVDDRRDKKGTMEGKMRSVLDKL</sequence>
<dbReference type="Pfam" id="PF01910">
    <property type="entry name" value="Thiamine_BP"/>
    <property type="match status" value="1"/>
</dbReference>
<dbReference type="GO" id="GO:0005829">
    <property type="term" value="C:cytosol"/>
    <property type="evidence" value="ECO:0007669"/>
    <property type="project" value="TreeGrafter"/>
</dbReference>
<dbReference type="AlphaFoldDB" id="A0AA44BE91"/>
<keyword evidence="4" id="KW-1185">Reference proteome</keyword>
<organism evidence="3 4">
    <name type="scientific">Isachenkonia alkalipeptolytica</name>
    <dbReference type="NCBI Taxonomy" id="2565777"/>
    <lineage>
        <taxon>Bacteria</taxon>
        <taxon>Bacillati</taxon>
        <taxon>Bacillota</taxon>
        <taxon>Clostridia</taxon>
        <taxon>Eubacteriales</taxon>
        <taxon>Clostridiaceae</taxon>
        <taxon>Isachenkonia</taxon>
    </lineage>
</organism>
<dbReference type="PANTHER" id="PTHR33777">
    <property type="entry name" value="UPF0045 PROTEIN ECM15"/>
    <property type="match status" value="1"/>
</dbReference>
<proteinExistence type="inferred from homology"/>